<dbReference type="NCBIfam" id="NF001109">
    <property type="entry name" value="PRK00136.1"/>
    <property type="match status" value="1"/>
</dbReference>
<dbReference type="Gene3D" id="3.30.1490.10">
    <property type="match status" value="1"/>
</dbReference>
<dbReference type="GO" id="GO:0006412">
    <property type="term" value="P:translation"/>
    <property type="evidence" value="ECO:0007669"/>
    <property type="project" value="InterPro"/>
</dbReference>
<dbReference type="InterPro" id="IPR000630">
    <property type="entry name" value="Ribosomal_uS8"/>
</dbReference>
<protein>
    <recommendedName>
        <fullName evidence="5">Ribosomal protein S8</fullName>
    </recommendedName>
</protein>
<dbReference type="SUPFAM" id="SSF56047">
    <property type="entry name" value="Ribosomal protein S8"/>
    <property type="match status" value="1"/>
</dbReference>
<evidence type="ECO:0000256" key="1">
    <source>
        <dbReference type="ARBA" id="ARBA00006471"/>
    </source>
</evidence>
<evidence type="ECO:0008006" key="5">
    <source>
        <dbReference type="Google" id="ProtNLM"/>
    </source>
</evidence>
<accession>A0A381NGC1</accession>
<dbReference type="GO" id="GO:0005840">
    <property type="term" value="C:ribosome"/>
    <property type="evidence" value="ECO:0007669"/>
    <property type="project" value="UniProtKB-KW"/>
</dbReference>
<dbReference type="InterPro" id="IPR035987">
    <property type="entry name" value="Ribosomal_uS8_sf"/>
</dbReference>
<evidence type="ECO:0000313" key="4">
    <source>
        <dbReference type="EMBL" id="SUZ53144.1"/>
    </source>
</evidence>
<comment type="similarity">
    <text evidence="1">Belongs to the universal ribosomal protein uS8 family.</text>
</comment>
<dbReference type="Gene3D" id="3.30.1370.30">
    <property type="match status" value="1"/>
</dbReference>
<dbReference type="GO" id="GO:0003735">
    <property type="term" value="F:structural constituent of ribosome"/>
    <property type="evidence" value="ECO:0007669"/>
    <property type="project" value="InterPro"/>
</dbReference>
<proteinExistence type="inferred from homology"/>
<keyword evidence="3" id="KW-0687">Ribonucleoprotein</keyword>
<name>A0A381NGC1_9ZZZZ</name>
<organism evidence="4">
    <name type="scientific">marine metagenome</name>
    <dbReference type="NCBI Taxonomy" id="408172"/>
    <lineage>
        <taxon>unclassified sequences</taxon>
        <taxon>metagenomes</taxon>
        <taxon>ecological metagenomes</taxon>
    </lineage>
</organism>
<keyword evidence="2" id="KW-0689">Ribosomal protein</keyword>
<dbReference type="FunFam" id="3.30.1490.10:FF:000001">
    <property type="entry name" value="30S ribosomal protein S8"/>
    <property type="match status" value="1"/>
</dbReference>
<reference evidence="4" key="1">
    <citation type="submission" date="2018-05" db="EMBL/GenBank/DDBJ databases">
        <authorList>
            <person name="Lanie J.A."/>
            <person name="Ng W.-L."/>
            <person name="Kazmierczak K.M."/>
            <person name="Andrzejewski T.M."/>
            <person name="Davidsen T.M."/>
            <person name="Wayne K.J."/>
            <person name="Tettelin H."/>
            <person name="Glass J.I."/>
            <person name="Rusch D."/>
            <person name="Podicherti R."/>
            <person name="Tsui H.-C.T."/>
            <person name="Winkler M.E."/>
        </authorList>
    </citation>
    <scope>NUCLEOTIDE SEQUENCE</scope>
</reference>
<dbReference type="PANTHER" id="PTHR11758">
    <property type="entry name" value="40S RIBOSOMAL PROTEIN S15A"/>
    <property type="match status" value="1"/>
</dbReference>
<dbReference type="HAMAP" id="MF_01302_B">
    <property type="entry name" value="Ribosomal_uS8_B"/>
    <property type="match status" value="1"/>
</dbReference>
<dbReference type="GO" id="GO:0005737">
    <property type="term" value="C:cytoplasm"/>
    <property type="evidence" value="ECO:0007669"/>
    <property type="project" value="UniProtKB-ARBA"/>
</dbReference>
<gene>
    <name evidence="4" type="ORF">METZ01_LOCUS5998</name>
</gene>
<evidence type="ECO:0000256" key="3">
    <source>
        <dbReference type="ARBA" id="ARBA00023274"/>
    </source>
</evidence>
<dbReference type="Pfam" id="PF00410">
    <property type="entry name" value="Ribosomal_S8"/>
    <property type="match status" value="1"/>
</dbReference>
<dbReference type="GO" id="GO:1990904">
    <property type="term" value="C:ribonucleoprotein complex"/>
    <property type="evidence" value="ECO:0007669"/>
    <property type="project" value="UniProtKB-KW"/>
</dbReference>
<sequence>MSMSDPISDFLTRIRNGLLAKKRWVDVPSSALKKRIALVLKEEKFLEDFFFIAGDKNKETIRVFLKYDYQGNPVIDNIKRISRPGLRVYVGAGEAPRVLDGLGISILSTSKGVLSNKKANHLGVGGEILCEVY</sequence>
<dbReference type="AlphaFoldDB" id="A0A381NGC1"/>
<evidence type="ECO:0000256" key="2">
    <source>
        <dbReference type="ARBA" id="ARBA00022980"/>
    </source>
</evidence>
<dbReference type="EMBL" id="UINC01000316">
    <property type="protein sequence ID" value="SUZ53144.1"/>
    <property type="molecule type" value="Genomic_DNA"/>
</dbReference>